<name>S3LEE6_9SPIR</name>
<dbReference type="CDD" id="cd04171">
    <property type="entry name" value="SelB"/>
    <property type="match status" value="1"/>
</dbReference>
<dbReference type="GO" id="GO:0005525">
    <property type="term" value="F:GTP binding"/>
    <property type="evidence" value="ECO:0007669"/>
    <property type="project" value="UniProtKB-KW"/>
</dbReference>
<dbReference type="RefSeq" id="WP_016517991.1">
    <property type="nucleotide sequence ID" value="NZ_KE332512.1"/>
</dbReference>
<sequence length="590" mass="64534">MAYILGTAGHVDHGKTALVKCLTGVETSHIPEEKKRGMTIELGFASLQDPVHGTVGIVDVPGHERFIRNMVAGTWGLDAAMLIVAADDGWMQMSSDHLRVLKAMHIESILLVITKSDLADADMIELIREDANRHCREILGRELPSVAVSAQTGAGIDLLKSKITELLSTVHTAPLDKPFLYVDRVFTLKGIGITVTGTLRGKSVSVGDQLSIYPGGTECKIKNIQNHHADVTSSESGMRTALNLKIEKEKIERGMLLADSGESPILQGTELLVRVDEYFNKQESGAGIKNHIELELATGSTNSIGAIHFNKTDPSLARVSLQEPIAGRWNQPAVLIRHGGSAILASCRILAAFDSYRAVVFKQYFTVYAGRELPSWKSSGFFINGYIEKDRAEPKELSAEAKDVTPCGKWLLFTQKLAEWEAKILETAKKSQAGFTVEEIDASVPVKVRQDILKKLCAENKLAGESSTYKQAGSGNTLSKTAQQLLQLALKAGFDGIEIDKIQLPQVRKDARDLVKLGKLVVLENFLHYHREVYDKAAAAILKGKKAGDIITISDARTATGLSRKYVIPLLNVLEKTGKVKRNENDRIVL</sequence>
<dbReference type="GO" id="GO:0003924">
    <property type="term" value="F:GTPase activity"/>
    <property type="evidence" value="ECO:0007669"/>
    <property type="project" value="InterPro"/>
</dbReference>
<dbReference type="AlphaFoldDB" id="S3LEE6"/>
<proteinExistence type="predicted"/>
<dbReference type="GO" id="GO:0001514">
    <property type="term" value="P:selenocysteine incorporation"/>
    <property type="evidence" value="ECO:0007669"/>
    <property type="project" value="InterPro"/>
</dbReference>
<keyword evidence="6" id="KW-0251">Elongation factor</keyword>
<dbReference type="Proteomes" id="UP000014605">
    <property type="component" value="Unassembled WGS sequence"/>
</dbReference>
<dbReference type="SUPFAM" id="SSF46785">
    <property type="entry name" value="Winged helix' DNA-binding domain"/>
    <property type="match status" value="1"/>
</dbReference>
<dbReference type="GO" id="GO:0003723">
    <property type="term" value="F:RNA binding"/>
    <property type="evidence" value="ECO:0007669"/>
    <property type="project" value="InterPro"/>
</dbReference>
<dbReference type="PRINTS" id="PR00315">
    <property type="entry name" value="ELONGATNFCT"/>
</dbReference>
<comment type="caution">
    <text evidence="6">The sequence shown here is derived from an EMBL/GenBank/DDBJ whole genome shotgun (WGS) entry which is preliminary data.</text>
</comment>
<evidence type="ECO:0000313" key="7">
    <source>
        <dbReference type="Proteomes" id="UP000014605"/>
    </source>
</evidence>
<dbReference type="GO" id="GO:0005737">
    <property type="term" value="C:cytoplasm"/>
    <property type="evidence" value="ECO:0007669"/>
    <property type="project" value="UniProtKB-SubCell"/>
</dbReference>
<comment type="subcellular location">
    <subcellularLocation>
        <location evidence="1">Cytoplasm</location>
    </subcellularLocation>
</comment>
<evidence type="ECO:0000256" key="2">
    <source>
        <dbReference type="ARBA" id="ARBA00022490"/>
    </source>
</evidence>
<evidence type="ECO:0000313" key="6">
    <source>
        <dbReference type="EMBL" id="EPF48140.1"/>
    </source>
</evidence>
<dbReference type="PROSITE" id="PS51722">
    <property type="entry name" value="G_TR_2"/>
    <property type="match status" value="1"/>
</dbReference>
<dbReference type="SUPFAM" id="SSF50447">
    <property type="entry name" value="Translation proteins"/>
    <property type="match status" value="1"/>
</dbReference>
<evidence type="ECO:0000256" key="1">
    <source>
        <dbReference type="ARBA" id="ARBA00004496"/>
    </source>
</evidence>
<keyword evidence="3" id="KW-0648">Protein biosynthesis</keyword>
<keyword evidence="4" id="KW-0547">Nucleotide-binding</keyword>
<keyword evidence="2" id="KW-0963">Cytoplasm</keyword>
<dbReference type="InterPro" id="IPR015191">
    <property type="entry name" value="SelB_WHD4"/>
</dbReference>
<dbReference type="EMBL" id="ATFC01000001">
    <property type="protein sequence ID" value="EPF48140.1"/>
    <property type="molecule type" value="Genomic_DNA"/>
</dbReference>
<dbReference type="PANTHER" id="PTHR43721">
    <property type="entry name" value="ELONGATION FACTOR TU-RELATED"/>
    <property type="match status" value="1"/>
</dbReference>
<dbReference type="Pfam" id="PF00009">
    <property type="entry name" value="GTP_EFTU"/>
    <property type="match status" value="1"/>
</dbReference>
<dbReference type="SUPFAM" id="SSF52540">
    <property type="entry name" value="P-loop containing nucleoside triphosphate hydrolases"/>
    <property type="match status" value="1"/>
</dbReference>
<accession>S3LEE6</accession>
<dbReference type="GO" id="GO:0003746">
    <property type="term" value="F:translation elongation factor activity"/>
    <property type="evidence" value="ECO:0007669"/>
    <property type="project" value="UniProtKB-KW"/>
</dbReference>
<keyword evidence="4" id="KW-0342">GTP-binding</keyword>
<dbReference type="GeneID" id="301460610"/>
<dbReference type="HOGENOM" id="CLU_023030_3_1_12"/>
<organism evidence="6 7">
    <name type="scientific">Treponema vincentii F0403</name>
    <dbReference type="NCBI Taxonomy" id="1125702"/>
    <lineage>
        <taxon>Bacteria</taxon>
        <taxon>Pseudomonadati</taxon>
        <taxon>Spirochaetota</taxon>
        <taxon>Spirochaetia</taxon>
        <taxon>Spirochaetales</taxon>
        <taxon>Treponemataceae</taxon>
        <taxon>Treponema</taxon>
    </lineage>
</organism>
<dbReference type="CDD" id="cd03696">
    <property type="entry name" value="SelB_II"/>
    <property type="match status" value="1"/>
</dbReference>
<dbReference type="NCBIfam" id="TIGR00475">
    <property type="entry name" value="selB"/>
    <property type="match status" value="1"/>
</dbReference>
<feature type="domain" description="Tr-type G" evidence="5">
    <location>
        <begin position="1"/>
        <end position="175"/>
    </location>
</feature>
<keyword evidence="7" id="KW-1185">Reference proteome</keyword>
<dbReference type="PATRIC" id="fig|1125702.3.peg.425"/>
<gene>
    <name evidence="6" type="ORF">HMPREF1222_00405</name>
</gene>
<dbReference type="InterPro" id="IPR050055">
    <property type="entry name" value="EF-Tu_GTPase"/>
</dbReference>
<dbReference type="Gene3D" id="2.40.30.10">
    <property type="entry name" value="Translation factors"/>
    <property type="match status" value="1"/>
</dbReference>
<dbReference type="Gene3D" id="1.10.10.10">
    <property type="entry name" value="Winged helix-like DNA-binding domain superfamily/Winged helix DNA-binding domain"/>
    <property type="match status" value="1"/>
</dbReference>
<dbReference type="InterPro" id="IPR004535">
    <property type="entry name" value="Transl_elong_SelB"/>
</dbReference>
<dbReference type="Gene3D" id="3.40.50.300">
    <property type="entry name" value="P-loop containing nucleotide triphosphate hydrolases"/>
    <property type="match status" value="1"/>
</dbReference>
<evidence type="ECO:0000259" key="5">
    <source>
        <dbReference type="PROSITE" id="PS51722"/>
    </source>
</evidence>
<dbReference type="InterPro" id="IPR009000">
    <property type="entry name" value="Transl_B-barrel_sf"/>
</dbReference>
<dbReference type="InterPro" id="IPR000795">
    <property type="entry name" value="T_Tr_GTP-bd_dom"/>
</dbReference>
<dbReference type="Pfam" id="PF09107">
    <property type="entry name" value="WHD_3rd_SelB"/>
    <property type="match status" value="1"/>
</dbReference>
<evidence type="ECO:0000256" key="4">
    <source>
        <dbReference type="ARBA" id="ARBA00023134"/>
    </source>
</evidence>
<evidence type="ECO:0000256" key="3">
    <source>
        <dbReference type="ARBA" id="ARBA00022917"/>
    </source>
</evidence>
<dbReference type="PANTHER" id="PTHR43721:SF22">
    <property type="entry name" value="ELONGATION FACTOR TU, MITOCHONDRIAL"/>
    <property type="match status" value="1"/>
</dbReference>
<dbReference type="InterPro" id="IPR036388">
    <property type="entry name" value="WH-like_DNA-bd_sf"/>
</dbReference>
<protein>
    <submittedName>
        <fullName evidence="6">Selenocysteine-specific translation elongation factor</fullName>
    </submittedName>
</protein>
<dbReference type="InterPro" id="IPR027417">
    <property type="entry name" value="P-loop_NTPase"/>
</dbReference>
<dbReference type="InterPro" id="IPR036390">
    <property type="entry name" value="WH_DNA-bd_sf"/>
</dbReference>
<reference evidence="6 7" key="1">
    <citation type="submission" date="2013-04" db="EMBL/GenBank/DDBJ databases">
        <title>The Genome Sequence of Treponema vincentii F0403.</title>
        <authorList>
            <consortium name="The Broad Institute Genomics Platform"/>
            <person name="Earl A."/>
            <person name="Ward D."/>
            <person name="Feldgarden M."/>
            <person name="Gevers D."/>
            <person name="Leonetti C."/>
            <person name="Izard J."/>
            <person name="Walker B."/>
            <person name="Young S."/>
            <person name="Zeng Q."/>
            <person name="Gargeya S."/>
            <person name="Fitzgerald M."/>
            <person name="Haas B."/>
            <person name="Abouelleil A."/>
            <person name="Allen A.W."/>
            <person name="Alvarado L."/>
            <person name="Arachchi H.M."/>
            <person name="Berlin A.M."/>
            <person name="Chapman S.B."/>
            <person name="Gainer-Dewar J."/>
            <person name="Goldberg J."/>
            <person name="Griggs A."/>
            <person name="Gujja S."/>
            <person name="Hansen M."/>
            <person name="Howarth C."/>
            <person name="Imamovic A."/>
            <person name="Ireland A."/>
            <person name="Larimer J."/>
            <person name="McCowan C."/>
            <person name="Murphy C."/>
            <person name="Pearson M."/>
            <person name="Poon T.W."/>
            <person name="Priest M."/>
            <person name="Roberts A."/>
            <person name="Saif S."/>
            <person name="Shea T."/>
            <person name="Sisk P."/>
            <person name="Sykes S."/>
            <person name="Wortman J."/>
            <person name="Nusbaum C."/>
            <person name="Birren B."/>
        </authorList>
    </citation>
    <scope>NUCLEOTIDE SEQUENCE [LARGE SCALE GENOMIC DNA]</scope>
    <source>
        <strain evidence="6 7">F0403</strain>
    </source>
</reference>